<proteinExistence type="predicted"/>
<accession>A0A2P2QX81</accession>
<dbReference type="AlphaFoldDB" id="A0A2P2QX81"/>
<protein>
    <submittedName>
        <fullName evidence="1">Uncharacterized protein</fullName>
    </submittedName>
</protein>
<name>A0A2P2QX81_RHIMU</name>
<sequence length="16" mass="1838">MAFSRNNTNNTNLNVK</sequence>
<evidence type="ECO:0000313" key="1">
    <source>
        <dbReference type="EMBL" id="MBX71511.1"/>
    </source>
</evidence>
<dbReference type="EMBL" id="GGEC01091027">
    <property type="protein sequence ID" value="MBX71511.1"/>
    <property type="molecule type" value="Transcribed_RNA"/>
</dbReference>
<reference evidence="1" key="1">
    <citation type="submission" date="2018-02" db="EMBL/GenBank/DDBJ databases">
        <title>Rhizophora mucronata_Transcriptome.</title>
        <authorList>
            <person name="Meera S.P."/>
            <person name="Sreeshan A."/>
            <person name="Augustine A."/>
        </authorList>
    </citation>
    <scope>NUCLEOTIDE SEQUENCE</scope>
    <source>
        <tissue evidence="1">Leaf</tissue>
    </source>
</reference>
<organism evidence="1">
    <name type="scientific">Rhizophora mucronata</name>
    <name type="common">Asiatic mangrove</name>
    <dbReference type="NCBI Taxonomy" id="61149"/>
    <lineage>
        <taxon>Eukaryota</taxon>
        <taxon>Viridiplantae</taxon>
        <taxon>Streptophyta</taxon>
        <taxon>Embryophyta</taxon>
        <taxon>Tracheophyta</taxon>
        <taxon>Spermatophyta</taxon>
        <taxon>Magnoliopsida</taxon>
        <taxon>eudicotyledons</taxon>
        <taxon>Gunneridae</taxon>
        <taxon>Pentapetalae</taxon>
        <taxon>rosids</taxon>
        <taxon>fabids</taxon>
        <taxon>Malpighiales</taxon>
        <taxon>Rhizophoraceae</taxon>
        <taxon>Rhizophora</taxon>
    </lineage>
</organism>